<dbReference type="Proteomes" id="UP001156140">
    <property type="component" value="Unassembled WGS sequence"/>
</dbReference>
<dbReference type="Pfam" id="PF08239">
    <property type="entry name" value="SH3_3"/>
    <property type="match status" value="1"/>
</dbReference>
<name>A0AA41QS87_9HYPH</name>
<feature type="signal peptide" evidence="1">
    <location>
        <begin position="1"/>
        <end position="25"/>
    </location>
</feature>
<evidence type="ECO:0000313" key="3">
    <source>
        <dbReference type="EMBL" id="MCI0129069.1"/>
    </source>
</evidence>
<comment type="caution">
    <text evidence="3">The sequence shown here is derived from an EMBL/GenBank/DDBJ whole genome shotgun (WGS) entry which is preliminary data.</text>
</comment>
<dbReference type="InterPro" id="IPR003646">
    <property type="entry name" value="SH3-like_bac-type"/>
</dbReference>
<dbReference type="Gene3D" id="2.30.30.40">
    <property type="entry name" value="SH3 Domains"/>
    <property type="match status" value="1"/>
</dbReference>
<feature type="chain" id="PRO_5041350433" evidence="1">
    <location>
        <begin position="26"/>
        <end position="96"/>
    </location>
</feature>
<sequence>MQIASVLRPLLACVALVASVGVAEAQMRPSGNLALATATVNVRQGPGTRFPVVDILHRGEEVEMVRCERNFCLVKHKGPQGWVSDRYLKRLVVQPR</sequence>
<proteinExistence type="predicted"/>
<accession>A0AA41QS87</accession>
<feature type="domain" description="SH3b" evidence="2">
    <location>
        <begin position="39"/>
        <end position="89"/>
    </location>
</feature>
<evidence type="ECO:0000256" key="1">
    <source>
        <dbReference type="SAM" id="SignalP"/>
    </source>
</evidence>
<dbReference type="EMBL" id="JALAZD010000003">
    <property type="protein sequence ID" value="MCI0129069.1"/>
    <property type="molecule type" value="Genomic_DNA"/>
</dbReference>
<evidence type="ECO:0000259" key="2">
    <source>
        <dbReference type="Pfam" id="PF08239"/>
    </source>
</evidence>
<dbReference type="RefSeq" id="WP_281737040.1">
    <property type="nucleotide sequence ID" value="NZ_JAKETQ010000003.1"/>
</dbReference>
<keyword evidence="4" id="KW-1185">Reference proteome</keyword>
<dbReference type="AlphaFoldDB" id="A0AA41QS87"/>
<organism evidence="3 4">
    <name type="scientific">Paradevosia shaoguanensis</name>
    <dbReference type="NCBI Taxonomy" id="1335043"/>
    <lineage>
        <taxon>Bacteria</taxon>
        <taxon>Pseudomonadati</taxon>
        <taxon>Pseudomonadota</taxon>
        <taxon>Alphaproteobacteria</taxon>
        <taxon>Hyphomicrobiales</taxon>
        <taxon>Devosiaceae</taxon>
        <taxon>Paradevosia</taxon>
    </lineage>
</organism>
<evidence type="ECO:0000313" key="4">
    <source>
        <dbReference type="Proteomes" id="UP001156140"/>
    </source>
</evidence>
<protein>
    <submittedName>
        <fullName evidence="3">SH3 domain-containing protein</fullName>
    </submittedName>
</protein>
<keyword evidence="1" id="KW-0732">Signal</keyword>
<reference evidence="3" key="1">
    <citation type="submission" date="2022-03" db="EMBL/GenBank/DDBJ databases">
        <title>The complete genome sequence of a Methyloterrigena soli.</title>
        <authorList>
            <person name="Zi Z."/>
        </authorList>
    </citation>
    <scope>NUCLEOTIDE SEQUENCE</scope>
    <source>
        <strain evidence="3">M48</strain>
    </source>
</reference>
<gene>
    <name evidence="3" type="ORF">ML536_19725</name>
</gene>